<protein>
    <submittedName>
        <fullName evidence="2">Uncharacterized protein</fullName>
    </submittedName>
</protein>
<evidence type="ECO:0000313" key="3">
    <source>
        <dbReference type="Proteomes" id="UP000611640"/>
    </source>
</evidence>
<name>A0A7R7DL85_9ACTN</name>
<proteinExistence type="predicted"/>
<feature type="region of interest" description="Disordered" evidence="1">
    <location>
        <begin position="45"/>
        <end position="77"/>
    </location>
</feature>
<reference evidence="2 3" key="1">
    <citation type="submission" date="2020-08" db="EMBL/GenBank/DDBJ databases">
        <title>Whole genome shotgun sequence of Actinocatenispora thailandica NBRC 105041.</title>
        <authorList>
            <person name="Komaki H."/>
            <person name="Tamura T."/>
        </authorList>
    </citation>
    <scope>NUCLEOTIDE SEQUENCE [LARGE SCALE GENOMIC DNA]</scope>
    <source>
        <strain evidence="2 3">NBRC 105041</strain>
    </source>
</reference>
<accession>A0A7R7DL85</accession>
<feature type="compositionally biased region" description="Low complexity" evidence="1">
    <location>
        <begin position="60"/>
        <end position="76"/>
    </location>
</feature>
<evidence type="ECO:0000313" key="2">
    <source>
        <dbReference type="EMBL" id="BCJ33775.1"/>
    </source>
</evidence>
<dbReference type="Proteomes" id="UP000611640">
    <property type="component" value="Chromosome"/>
</dbReference>
<organism evidence="2 3">
    <name type="scientific">Actinocatenispora thailandica</name>
    <dbReference type="NCBI Taxonomy" id="227318"/>
    <lineage>
        <taxon>Bacteria</taxon>
        <taxon>Bacillati</taxon>
        <taxon>Actinomycetota</taxon>
        <taxon>Actinomycetes</taxon>
        <taxon>Micromonosporales</taxon>
        <taxon>Micromonosporaceae</taxon>
        <taxon>Actinocatenispora</taxon>
    </lineage>
</organism>
<keyword evidence="3" id="KW-1185">Reference proteome</keyword>
<dbReference type="EMBL" id="AP023355">
    <property type="protein sequence ID" value="BCJ33775.1"/>
    <property type="molecule type" value="Genomic_DNA"/>
</dbReference>
<gene>
    <name evidence="2" type="ORF">Athai_12780</name>
</gene>
<evidence type="ECO:0000256" key="1">
    <source>
        <dbReference type="SAM" id="MobiDB-lite"/>
    </source>
</evidence>
<dbReference type="KEGG" id="atl:Athai_12780"/>
<dbReference type="AlphaFoldDB" id="A0A7R7DL85"/>
<sequence>MTVAVELFVGAGALGLGAPVDGVGTADRLPDGLGAAVPLAEPELLGEGDPAACEPPDLQPVSSIPPSAATSSANPAVRTGRWPVGRCVVAVSRFRFLASTLMSVGRAKVPGGSARIPRIHRAGWIR</sequence>